<dbReference type="Gene3D" id="2.40.128.600">
    <property type="match status" value="1"/>
</dbReference>
<feature type="domain" description="Beta-lactamase-related" evidence="2">
    <location>
        <begin position="34"/>
        <end position="383"/>
    </location>
</feature>
<evidence type="ECO:0000256" key="1">
    <source>
        <dbReference type="ARBA" id="ARBA00038215"/>
    </source>
</evidence>
<dbReference type="InterPro" id="IPR012338">
    <property type="entry name" value="Beta-lactam/transpept-like"/>
</dbReference>
<dbReference type="AlphaFoldDB" id="A0A8H7N194"/>
<name>A0A8H7N194_BIOOC</name>
<reference evidence="4" key="1">
    <citation type="submission" date="2020-10" db="EMBL/GenBank/DDBJ databases">
        <title>High-Quality Genome Resource of Clonostachys rosea strain S41 by Oxford Nanopore Long-Read Sequencing.</title>
        <authorList>
            <person name="Wang H."/>
        </authorList>
    </citation>
    <scope>NUCLEOTIDE SEQUENCE</scope>
    <source>
        <strain evidence="4">S41</strain>
    </source>
</reference>
<dbReference type="PANTHER" id="PTHR46825:SF14">
    <property type="entry name" value="BETA-LACTAMASE-RELATED DOMAIN-CONTAINING PROTEIN"/>
    <property type="match status" value="1"/>
</dbReference>
<evidence type="ECO:0000259" key="3">
    <source>
        <dbReference type="Pfam" id="PF11954"/>
    </source>
</evidence>
<dbReference type="PANTHER" id="PTHR46825">
    <property type="entry name" value="D-ALANYL-D-ALANINE-CARBOXYPEPTIDASE/ENDOPEPTIDASE AMPH"/>
    <property type="match status" value="1"/>
</dbReference>
<dbReference type="Proteomes" id="UP000616885">
    <property type="component" value="Unassembled WGS sequence"/>
</dbReference>
<evidence type="ECO:0008006" key="6">
    <source>
        <dbReference type="Google" id="ProtNLM"/>
    </source>
</evidence>
<dbReference type="InterPro" id="IPR021860">
    <property type="entry name" value="Peptidase_S12_Pab87-rel_C"/>
</dbReference>
<accession>A0A8H7N194</accession>
<comment type="similarity">
    <text evidence="1">Belongs to the peptidase S12 family.</text>
</comment>
<dbReference type="InterPro" id="IPR001466">
    <property type="entry name" value="Beta-lactam-related"/>
</dbReference>
<dbReference type="Gene3D" id="3.40.710.10">
    <property type="entry name" value="DD-peptidase/beta-lactamase superfamily"/>
    <property type="match status" value="1"/>
</dbReference>
<dbReference type="SUPFAM" id="SSF56601">
    <property type="entry name" value="beta-lactamase/transpeptidase-like"/>
    <property type="match status" value="1"/>
</dbReference>
<sequence length="553" mass="62382">MTQLPIPKNEAQWRSHEDAVRQAEAIVDEICNISGTPGLAVGIFNLEGQSEMSFHGFRDVEKGLPPDLETIFNIGSLCKAFTAVAVACLVEDGKVSWDDRIDTHLHHLRGRDNGAFTLRDLLSHRSGLCRSDALFIGSDNRLLITKSQGLEIFASLDPSSPPRQDFLYNNFGYHALGCVIEHVSGTGFGEFMKKRIFKPLDMSRTFTKLPPKDDENTSLAYMPYYNRQPRAVPSPQISSDTVAFAAGSIRSCVRDLVRFYRFLLRGLKPGFQELGLCSDHVATIFEAVIPLHGSHRTLRERSYAMGWARTQLPNNINLVNGNAGLLDDWPVIGKIHNGMLVLHHTGNNLGCSSTIFLLPEIDTGVIALGNALGHCDAADWAAQILLEALLGRTIKTPFTQYAKTAASNGRSAMDRVQKALDAEKEPSQLPSDLEQYTGIFRHKTEIFYLEIKLDTSKYKENLSVKFQGQDEEKYKLRHYHYDTFVFNETFDQVVRRGQWCRPYSFYKIEFIVEGNNVNSLRWRFDDTEAEGHIFKRETTHQGYGRIHNLCVPC</sequence>
<evidence type="ECO:0000313" key="4">
    <source>
        <dbReference type="EMBL" id="KAF9743059.1"/>
    </source>
</evidence>
<feature type="domain" description="Peptidase S12 Pab87-related C-terminal" evidence="3">
    <location>
        <begin position="424"/>
        <end position="527"/>
    </location>
</feature>
<evidence type="ECO:0000259" key="2">
    <source>
        <dbReference type="Pfam" id="PF00144"/>
    </source>
</evidence>
<dbReference type="InterPro" id="IPR050491">
    <property type="entry name" value="AmpC-like"/>
</dbReference>
<dbReference type="EMBL" id="JADCTT010000018">
    <property type="protein sequence ID" value="KAF9743059.1"/>
    <property type="molecule type" value="Genomic_DNA"/>
</dbReference>
<protein>
    <recommendedName>
        <fullName evidence="6">Beta-lactamase-related domain-containing protein</fullName>
    </recommendedName>
</protein>
<organism evidence="4 5">
    <name type="scientific">Bionectria ochroleuca</name>
    <name type="common">Gliocladium roseum</name>
    <dbReference type="NCBI Taxonomy" id="29856"/>
    <lineage>
        <taxon>Eukaryota</taxon>
        <taxon>Fungi</taxon>
        <taxon>Dikarya</taxon>
        <taxon>Ascomycota</taxon>
        <taxon>Pezizomycotina</taxon>
        <taxon>Sordariomycetes</taxon>
        <taxon>Hypocreomycetidae</taxon>
        <taxon>Hypocreales</taxon>
        <taxon>Bionectriaceae</taxon>
        <taxon>Clonostachys</taxon>
    </lineage>
</organism>
<dbReference type="Pfam" id="PF11954">
    <property type="entry name" value="DUF3471"/>
    <property type="match status" value="1"/>
</dbReference>
<comment type="caution">
    <text evidence="4">The sequence shown here is derived from an EMBL/GenBank/DDBJ whole genome shotgun (WGS) entry which is preliminary data.</text>
</comment>
<gene>
    <name evidence="4" type="ORF">IM811_006715</name>
</gene>
<dbReference type="Pfam" id="PF00144">
    <property type="entry name" value="Beta-lactamase"/>
    <property type="match status" value="1"/>
</dbReference>
<proteinExistence type="inferred from homology"/>
<evidence type="ECO:0000313" key="5">
    <source>
        <dbReference type="Proteomes" id="UP000616885"/>
    </source>
</evidence>